<comment type="caution">
    <text evidence="1">The sequence shown here is derived from an EMBL/GenBank/DDBJ whole genome shotgun (WGS) entry which is preliminary data.</text>
</comment>
<dbReference type="EMBL" id="JAICCF010000004">
    <property type="protein sequence ID" value="MBW8687242.1"/>
    <property type="molecule type" value="Genomic_DNA"/>
</dbReference>
<accession>A0ABS7GKS8</accession>
<keyword evidence="2" id="KW-1185">Reference proteome</keyword>
<organism evidence="1 2">
    <name type="scientific">Chitinophaga rhizophila</name>
    <dbReference type="NCBI Taxonomy" id="2866212"/>
    <lineage>
        <taxon>Bacteria</taxon>
        <taxon>Pseudomonadati</taxon>
        <taxon>Bacteroidota</taxon>
        <taxon>Chitinophagia</taxon>
        <taxon>Chitinophagales</taxon>
        <taxon>Chitinophagaceae</taxon>
        <taxon>Chitinophaga</taxon>
    </lineage>
</organism>
<gene>
    <name evidence="1" type="ORF">K1Y79_23090</name>
</gene>
<name>A0ABS7GKS8_9BACT</name>
<sequence length="77" mass="9379">MRYIYDGVQVDRPGKSLDYSLVLDYDEYKKTEDIRPILARDMLKSLETIKSVKKIQDFDVEKFKDDFEFFFKQNLWI</sequence>
<dbReference type="RefSeq" id="WP_220252563.1">
    <property type="nucleotide sequence ID" value="NZ_JAICCF010000004.1"/>
</dbReference>
<evidence type="ECO:0000313" key="2">
    <source>
        <dbReference type="Proteomes" id="UP000812961"/>
    </source>
</evidence>
<reference evidence="1 2" key="1">
    <citation type="submission" date="2021-08" db="EMBL/GenBank/DDBJ databases">
        <title>The genome sequence of Chitinophaga sp. B61.</title>
        <authorList>
            <person name="Zhang X."/>
        </authorList>
    </citation>
    <scope>NUCLEOTIDE SEQUENCE [LARGE SCALE GENOMIC DNA]</scope>
    <source>
        <strain evidence="1 2">B61</strain>
    </source>
</reference>
<evidence type="ECO:0000313" key="1">
    <source>
        <dbReference type="EMBL" id="MBW8687242.1"/>
    </source>
</evidence>
<proteinExistence type="predicted"/>
<protein>
    <submittedName>
        <fullName evidence="1">Uncharacterized protein</fullName>
    </submittedName>
</protein>
<dbReference type="Proteomes" id="UP000812961">
    <property type="component" value="Unassembled WGS sequence"/>
</dbReference>